<reference evidence="9" key="2">
    <citation type="submission" date="2024-09" db="EMBL/GenBank/DDBJ databases">
        <authorList>
            <person name="Veyrier F.J."/>
        </authorList>
    </citation>
    <scope>NUCLEOTIDE SEQUENCE</scope>
    <source>
        <strain evidence="9">17694</strain>
    </source>
</reference>
<dbReference type="InterPro" id="IPR036662">
    <property type="entry name" value="PTS_EIIA_man-typ_sf"/>
</dbReference>
<dbReference type="SUPFAM" id="SSF53062">
    <property type="entry name" value="PTS system fructose IIA component-like"/>
    <property type="match status" value="1"/>
</dbReference>
<keyword evidence="2" id="KW-0813">Transport</keyword>
<evidence type="ECO:0000256" key="1">
    <source>
        <dbReference type="ARBA" id="ARBA00004496"/>
    </source>
</evidence>
<dbReference type="GO" id="GO:0009401">
    <property type="term" value="P:phosphoenolpyruvate-dependent sugar phosphotransferase system"/>
    <property type="evidence" value="ECO:0007669"/>
    <property type="project" value="UniProtKB-KW"/>
</dbReference>
<sequence length="135" mass="14534">MIGILIITHQTLGAAYRDLARHFFPDHDTWTHVRIVNVGVQDDHDSITARVRAVLPQVDKGHGVLVLTDIFGATPCNAALKLPQPPKLAVLCGLNAPMLVKAAAYSRQHTDLAAFAETVREAAVQGIILDTPQAA</sequence>
<dbReference type="Proteomes" id="UP000831534">
    <property type="component" value="Chromosome"/>
</dbReference>
<dbReference type="GO" id="GO:0005737">
    <property type="term" value="C:cytoplasm"/>
    <property type="evidence" value="ECO:0007669"/>
    <property type="project" value="UniProtKB-SubCell"/>
</dbReference>
<dbReference type="GO" id="GO:0016020">
    <property type="term" value="C:membrane"/>
    <property type="evidence" value="ECO:0007669"/>
    <property type="project" value="InterPro"/>
</dbReference>
<dbReference type="AlphaFoldDB" id="A0A8T9MWE2"/>
<organism evidence="9 10">
    <name type="scientific">Conchiformibius kuhniae</name>
    <dbReference type="NCBI Taxonomy" id="211502"/>
    <lineage>
        <taxon>Bacteria</taxon>
        <taxon>Pseudomonadati</taxon>
        <taxon>Pseudomonadota</taxon>
        <taxon>Betaproteobacteria</taxon>
        <taxon>Neisseriales</taxon>
        <taxon>Neisseriaceae</taxon>
        <taxon>Conchiformibius</taxon>
    </lineage>
</organism>
<evidence type="ECO:0000256" key="6">
    <source>
        <dbReference type="ARBA" id="ARBA00022683"/>
    </source>
</evidence>
<keyword evidence="4 9" id="KW-0762">Sugar transport</keyword>
<feature type="domain" description="PTS EIIA type-4" evidence="8">
    <location>
        <begin position="1"/>
        <end position="127"/>
    </location>
</feature>
<dbReference type="InterPro" id="IPR033887">
    <property type="entry name" value="PTS_IIA_man"/>
</dbReference>
<dbReference type="EMBL" id="CP091521">
    <property type="protein sequence ID" value="UOP05569.1"/>
    <property type="molecule type" value="Genomic_DNA"/>
</dbReference>
<dbReference type="PANTHER" id="PTHR33799">
    <property type="entry name" value="PTS PERMEASE-RELATED-RELATED"/>
    <property type="match status" value="1"/>
</dbReference>
<dbReference type="PANTHER" id="PTHR33799:SF1">
    <property type="entry name" value="PTS SYSTEM MANNOSE-SPECIFIC EIIAB COMPONENT-RELATED"/>
    <property type="match status" value="1"/>
</dbReference>
<dbReference type="KEGG" id="ckh:LVJ77_05545"/>
<dbReference type="RefSeq" id="WP_027009770.1">
    <property type="nucleotide sequence ID" value="NZ_CP091521.1"/>
</dbReference>
<gene>
    <name evidence="9" type="ORF">LVJ77_05545</name>
</gene>
<reference evidence="9" key="1">
    <citation type="journal article" date="2022" name="Res Sq">
        <title>Evolution of multicellular longitudinally dividing oral cavity symbionts (Neisseriaceae).</title>
        <authorList>
            <person name="Nyongesa S."/>
            <person name="Weber P."/>
            <person name="Bernet E."/>
            <person name="Pullido F."/>
            <person name="Nieckarz M."/>
            <person name="Delaby M."/>
            <person name="Nieves C."/>
            <person name="Viehboeck T."/>
            <person name="Krause N."/>
            <person name="Rivera-Millot A."/>
            <person name="Nakamura A."/>
            <person name="Vischer N."/>
            <person name="VanNieuwenhze M."/>
            <person name="Brun Y."/>
            <person name="Cava F."/>
            <person name="Bulgheresi S."/>
            <person name="Veyrier F."/>
        </authorList>
    </citation>
    <scope>NUCLEOTIDE SEQUENCE</scope>
    <source>
        <strain evidence="9">17694</strain>
    </source>
</reference>
<keyword evidence="5" id="KW-0808">Transferase</keyword>
<keyword evidence="3" id="KW-0963">Cytoplasm</keyword>
<evidence type="ECO:0000259" key="8">
    <source>
        <dbReference type="PROSITE" id="PS51096"/>
    </source>
</evidence>
<keyword evidence="6" id="KW-0598">Phosphotransferase system</keyword>
<evidence type="ECO:0000256" key="4">
    <source>
        <dbReference type="ARBA" id="ARBA00022597"/>
    </source>
</evidence>
<dbReference type="InterPro" id="IPR051471">
    <property type="entry name" value="Bacterial_PTS_sugar_comp"/>
</dbReference>
<keyword evidence="7" id="KW-0418">Kinase</keyword>
<evidence type="ECO:0000256" key="2">
    <source>
        <dbReference type="ARBA" id="ARBA00022448"/>
    </source>
</evidence>
<dbReference type="Pfam" id="PF03610">
    <property type="entry name" value="EIIA-man"/>
    <property type="match status" value="1"/>
</dbReference>
<dbReference type="GO" id="GO:0016301">
    <property type="term" value="F:kinase activity"/>
    <property type="evidence" value="ECO:0007669"/>
    <property type="project" value="UniProtKB-KW"/>
</dbReference>
<name>A0A8T9MWE2_9NEIS</name>
<dbReference type="PROSITE" id="PS51096">
    <property type="entry name" value="PTS_EIIA_TYPE_4"/>
    <property type="match status" value="1"/>
</dbReference>
<evidence type="ECO:0000256" key="7">
    <source>
        <dbReference type="ARBA" id="ARBA00022777"/>
    </source>
</evidence>
<comment type="subcellular location">
    <subcellularLocation>
        <location evidence="1">Cytoplasm</location>
    </subcellularLocation>
</comment>
<evidence type="ECO:0000313" key="9">
    <source>
        <dbReference type="EMBL" id="UOP05569.1"/>
    </source>
</evidence>
<proteinExistence type="predicted"/>
<evidence type="ECO:0000256" key="5">
    <source>
        <dbReference type="ARBA" id="ARBA00022679"/>
    </source>
</evidence>
<dbReference type="InterPro" id="IPR004701">
    <property type="entry name" value="PTS_EIIA_man-typ"/>
</dbReference>
<evidence type="ECO:0000256" key="3">
    <source>
        <dbReference type="ARBA" id="ARBA00022490"/>
    </source>
</evidence>
<protein>
    <submittedName>
        <fullName evidence="9">PTS sugar transporter subunit IIA</fullName>
    </submittedName>
</protein>
<dbReference type="Gene3D" id="3.40.50.510">
    <property type="entry name" value="Phosphotransferase system, mannose-type IIA component"/>
    <property type="match status" value="1"/>
</dbReference>
<accession>A0A8T9MWE2</accession>
<keyword evidence="10" id="KW-1185">Reference proteome</keyword>
<dbReference type="CDD" id="cd00006">
    <property type="entry name" value="PTS_IIA_man"/>
    <property type="match status" value="1"/>
</dbReference>
<evidence type="ECO:0000313" key="10">
    <source>
        <dbReference type="Proteomes" id="UP000831534"/>
    </source>
</evidence>